<dbReference type="PANTHER" id="PTHR48207">
    <property type="entry name" value="SUCCINATE--HYDROXYMETHYLGLUTARATE COA-TRANSFERASE"/>
    <property type="match status" value="1"/>
</dbReference>
<dbReference type="GO" id="GO:0008410">
    <property type="term" value="F:CoA-transferase activity"/>
    <property type="evidence" value="ECO:0007669"/>
    <property type="project" value="TreeGrafter"/>
</dbReference>
<evidence type="ECO:0000313" key="3">
    <source>
        <dbReference type="Proteomes" id="UP000005808"/>
    </source>
</evidence>
<protein>
    <submittedName>
        <fullName evidence="2">Acyl-CoA transferase</fullName>
    </submittedName>
</protein>
<dbReference type="AlphaFoldDB" id="H1S3I6"/>
<accession>H1S3I6</accession>
<evidence type="ECO:0000313" key="2">
    <source>
        <dbReference type="EMBL" id="EHP42887.1"/>
    </source>
</evidence>
<name>H1S3I6_9BURK</name>
<sequence>MNMTAFTASHDMPASHLPLAGVRVLELSQIMAGPTCGLMLADLGADVIKIEKFPAGDDARGYRRPGDSDLAPSFLMLNRGKRSLALDVRTVAGKDVLKRLVAQSDVLTENFRLGTMERLGLGYEALAQHNPALIYCSITGYGRKGPLADKGGFDLILQAFAGLVSVTGEPGRTPVKPGNSVADINAGILAAFGILAAYIHRLKTGEGQRVDTSLLQAAVQQTYWFAAAYFANGVVARPAGTAHPLIAPYQTFECADGAIAIGGANQSNWERIAQLLGHPEWIDDARFMTGANRLAHREVLAGLITSELKRSGVAQWVRLFHEAGVPAGPVNDIGQALEHEQTRSAGMVIDVQHPDGGVTRGLGLPVTLSGRSEPASRAAPRLGEHSGEVLREFGFATGEIEDLTANQVIFTPARRA</sequence>
<gene>
    <name evidence="2" type="ORF">OR16_11553</name>
</gene>
<dbReference type="InterPro" id="IPR003673">
    <property type="entry name" value="CoA-Trfase_fam_III"/>
</dbReference>
<dbReference type="InterPro" id="IPR050483">
    <property type="entry name" value="CoA-transferase_III_domain"/>
</dbReference>
<dbReference type="Gene3D" id="3.40.50.10540">
    <property type="entry name" value="Crotonobetainyl-coa:carnitine coa-transferase, domain 1"/>
    <property type="match status" value="1"/>
</dbReference>
<dbReference type="InterPro" id="IPR023606">
    <property type="entry name" value="CoA-Trfase_III_dom_1_sf"/>
</dbReference>
<proteinExistence type="predicted"/>
<dbReference type="PATRIC" id="fig|1127483.3.peg.2318"/>
<dbReference type="EMBL" id="AHJE01000026">
    <property type="protein sequence ID" value="EHP42887.1"/>
    <property type="molecule type" value="Genomic_DNA"/>
</dbReference>
<reference evidence="2 3" key="1">
    <citation type="journal article" date="2012" name="J. Bacteriol.">
        <title>De Novo Genome Project of Cupriavidus basilensis OR16.</title>
        <authorList>
            <person name="Cserhati M."/>
            <person name="Kriszt B."/>
            <person name="Szoboszlay S."/>
            <person name="Toth A."/>
            <person name="Szabo I."/>
            <person name="Tancsics A."/>
            <person name="Nagy I."/>
            <person name="Horvath B."/>
            <person name="Nagy I."/>
            <person name="Kukolya J."/>
        </authorList>
    </citation>
    <scope>NUCLEOTIDE SEQUENCE [LARGE SCALE GENOMIC DNA]</scope>
    <source>
        <strain evidence="2 3">OR16</strain>
    </source>
</reference>
<evidence type="ECO:0000256" key="1">
    <source>
        <dbReference type="ARBA" id="ARBA00022679"/>
    </source>
</evidence>
<dbReference type="Gene3D" id="3.30.1540.10">
    <property type="entry name" value="formyl-coa transferase, domain 3"/>
    <property type="match status" value="1"/>
</dbReference>
<dbReference type="InterPro" id="IPR044855">
    <property type="entry name" value="CoA-Trfase_III_dom3_sf"/>
</dbReference>
<keyword evidence="1 2" id="KW-0808">Transferase</keyword>
<dbReference type="Proteomes" id="UP000005808">
    <property type="component" value="Unassembled WGS sequence"/>
</dbReference>
<dbReference type="Pfam" id="PF02515">
    <property type="entry name" value="CoA_transf_3"/>
    <property type="match status" value="1"/>
</dbReference>
<dbReference type="RefSeq" id="WP_006157973.1">
    <property type="nucleotide sequence ID" value="NZ_AHJE01000026.1"/>
</dbReference>
<organism evidence="2 3">
    <name type="scientific">Cupriavidus basilensis OR16</name>
    <dbReference type="NCBI Taxonomy" id="1127483"/>
    <lineage>
        <taxon>Bacteria</taxon>
        <taxon>Pseudomonadati</taxon>
        <taxon>Pseudomonadota</taxon>
        <taxon>Betaproteobacteria</taxon>
        <taxon>Burkholderiales</taxon>
        <taxon>Burkholderiaceae</taxon>
        <taxon>Cupriavidus</taxon>
    </lineage>
</organism>
<comment type="caution">
    <text evidence="2">The sequence shown here is derived from an EMBL/GenBank/DDBJ whole genome shotgun (WGS) entry which is preliminary data.</text>
</comment>
<dbReference type="SUPFAM" id="SSF89796">
    <property type="entry name" value="CoA-transferase family III (CaiB/BaiF)"/>
    <property type="match status" value="1"/>
</dbReference>
<dbReference type="PANTHER" id="PTHR48207:SF4">
    <property type="entry name" value="BLL6097 PROTEIN"/>
    <property type="match status" value="1"/>
</dbReference>